<reference evidence="1 2" key="1">
    <citation type="submission" date="2016-04" db="EMBL/GenBank/DDBJ databases">
        <title>Complete genome sequence of Bacillus oceanisediminis strain 2691.</title>
        <authorList>
            <person name="Jeong H."/>
            <person name="Kim H.J."/>
            <person name="Lee D.-W."/>
        </authorList>
    </citation>
    <scope>NUCLEOTIDE SEQUENCE [LARGE SCALE GENOMIC DNA]</scope>
    <source>
        <strain evidence="1 2">2691</strain>
    </source>
</reference>
<gene>
    <name evidence="1" type="ORF">A361_26930</name>
</gene>
<dbReference type="KEGG" id="bon:A361_26930"/>
<dbReference type="RefSeq" id="WP_019382821.1">
    <property type="nucleotide sequence ID" value="NZ_CP015506.1"/>
</dbReference>
<accession>A0A160MIG9</accession>
<evidence type="ECO:0000313" key="1">
    <source>
        <dbReference type="EMBL" id="AND42628.1"/>
    </source>
</evidence>
<organism evidence="1 2">
    <name type="scientific">Cytobacillus oceanisediminis 2691</name>
    <dbReference type="NCBI Taxonomy" id="1196031"/>
    <lineage>
        <taxon>Bacteria</taxon>
        <taxon>Bacillati</taxon>
        <taxon>Bacillota</taxon>
        <taxon>Bacilli</taxon>
        <taxon>Bacillales</taxon>
        <taxon>Bacillaceae</taxon>
        <taxon>Cytobacillus</taxon>
    </lineage>
</organism>
<proteinExistence type="predicted"/>
<sequence length="194" mass="22394">MEIDIDNASLRDIISLIKAGKTDLEIGAMKNYTSGSTVYRRLRIAGADKSSKKWDFTNIDESMLDQNFWDISEKDQINETNQNITSFSEEQINALKIIADDYINRNSHSEDPDDEDTKYKMFGKLHLENARFKNKDNTTKQLNVPVLDAVMSQLDSFINSSGLEKKFVVNKALEVFLEMHHKDWQEQEDYANQS</sequence>
<dbReference type="Proteomes" id="UP000077856">
    <property type="component" value="Chromosome"/>
</dbReference>
<protein>
    <submittedName>
        <fullName evidence="1">Uncharacterized protein</fullName>
    </submittedName>
</protein>
<name>A0A160MIG9_9BACI</name>
<dbReference type="AlphaFoldDB" id="A0A160MIG9"/>
<dbReference type="EMBL" id="CP015506">
    <property type="protein sequence ID" value="AND42628.1"/>
    <property type="molecule type" value="Genomic_DNA"/>
</dbReference>
<evidence type="ECO:0000313" key="2">
    <source>
        <dbReference type="Proteomes" id="UP000077856"/>
    </source>
</evidence>
<dbReference type="eggNOG" id="ENOG50329GJ">
    <property type="taxonomic scope" value="Bacteria"/>
</dbReference>